<evidence type="ECO:0000313" key="9">
    <source>
        <dbReference type="EMBL" id="MBK0420839.1"/>
    </source>
</evidence>
<dbReference type="InterPro" id="IPR005893">
    <property type="entry name" value="PotA-like"/>
</dbReference>
<dbReference type="Gene3D" id="2.40.50.100">
    <property type="match status" value="1"/>
</dbReference>
<dbReference type="PANTHER" id="PTHR42781:SF4">
    <property type="entry name" value="SPERMIDINE_PUTRESCINE IMPORT ATP-BINDING PROTEIN POTA"/>
    <property type="match status" value="1"/>
</dbReference>
<dbReference type="EC" id="7.6.2.11" evidence="7"/>
<evidence type="ECO:0000256" key="5">
    <source>
        <dbReference type="ARBA" id="ARBA00022967"/>
    </source>
</evidence>
<keyword evidence="4 7" id="KW-0067">ATP-binding</keyword>
<comment type="subunit">
    <text evidence="7">The complex is composed of two ATP-binding proteins (PotA), two transmembrane proteins (PotB and PotC) and a solute-binding protein (PotD).</text>
</comment>
<dbReference type="SUPFAM" id="SSF52540">
    <property type="entry name" value="P-loop containing nucleoside triphosphate hydrolases"/>
    <property type="match status" value="1"/>
</dbReference>
<organism evidence="9 10">
    <name type="scientific">Leucobacter edaphi</name>
    <dbReference type="NCBI Taxonomy" id="2796472"/>
    <lineage>
        <taxon>Bacteria</taxon>
        <taxon>Bacillati</taxon>
        <taxon>Actinomycetota</taxon>
        <taxon>Actinomycetes</taxon>
        <taxon>Micrococcales</taxon>
        <taxon>Microbacteriaceae</taxon>
        <taxon>Leucobacter</taxon>
    </lineage>
</organism>
<dbReference type="InterPro" id="IPR027417">
    <property type="entry name" value="P-loop_NTPase"/>
</dbReference>
<protein>
    <recommendedName>
        <fullName evidence="7">Spermidine/putrescine import ATP-binding protein PotA</fullName>
        <ecNumber evidence="7">7.6.2.11</ecNumber>
    </recommendedName>
</protein>
<dbReference type="GO" id="GO:0043190">
    <property type="term" value="C:ATP-binding cassette (ABC) transporter complex"/>
    <property type="evidence" value="ECO:0007669"/>
    <property type="project" value="InterPro"/>
</dbReference>
<dbReference type="InterPro" id="IPR017871">
    <property type="entry name" value="ABC_transporter-like_CS"/>
</dbReference>
<dbReference type="PROSITE" id="PS00211">
    <property type="entry name" value="ABC_TRANSPORTER_1"/>
    <property type="match status" value="1"/>
</dbReference>
<evidence type="ECO:0000256" key="7">
    <source>
        <dbReference type="RuleBase" id="RU364083"/>
    </source>
</evidence>
<dbReference type="EMBL" id="JAEHOI010000002">
    <property type="protein sequence ID" value="MBK0420839.1"/>
    <property type="molecule type" value="Genomic_DNA"/>
</dbReference>
<dbReference type="Pfam" id="PF00005">
    <property type="entry name" value="ABC_tran"/>
    <property type="match status" value="1"/>
</dbReference>
<accession>A0A934Q9W5</accession>
<dbReference type="SUPFAM" id="SSF50331">
    <property type="entry name" value="MOP-like"/>
    <property type="match status" value="1"/>
</dbReference>
<dbReference type="RefSeq" id="WP_200131054.1">
    <property type="nucleotide sequence ID" value="NZ_JAEHOI010000002.1"/>
</dbReference>
<comment type="function">
    <text evidence="7">Part of the ABC transporter complex PotABCD involved in spermidine/putrescine import. Responsible for energy coupling to the transport system.</text>
</comment>
<dbReference type="InterPro" id="IPR008995">
    <property type="entry name" value="Mo/tungstate-bd_C_term_dom"/>
</dbReference>
<keyword evidence="5 7" id="KW-1278">Translocase</keyword>
<dbReference type="GO" id="GO:0005524">
    <property type="term" value="F:ATP binding"/>
    <property type="evidence" value="ECO:0007669"/>
    <property type="project" value="UniProtKB-KW"/>
</dbReference>
<comment type="similarity">
    <text evidence="7">Belongs to the ABC transporter superfamily. Spermidine/putrescine importer (TC 3.A.1.11.1) family.</text>
</comment>
<dbReference type="NCBIfam" id="TIGR01187">
    <property type="entry name" value="potA"/>
    <property type="match status" value="1"/>
</dbReference>
<dbReference type="AlphaFoldDB" id="A0A934Q9W5"/>
<proteinExistence type="inferred from homology"/>
<comment type="catalytic activity">
    <reaction evidence="7">
        <text>ATP + H2O + polyamine-[polyamine-binding protein]Side 1 = ADP + phosphate + polyamineSide 2 + [polyamine-binding protein]Side 1.</text>
        <dbReference type="EC" id="7.6.2.11"/>
    </reaction>
</comment>
<evidence type="ECO:0000259" key="8">
    <source>
        <dbReference type="PROSITE" id="PS50893"/>
    </source>
</evidence>
<dbReference type="InterPro" id="IPR050093">
    <property type="entry name" value="ABC_SmlMolc_Importer"/>
</dbReference>
<keyword evidence="1 7" id="KW-0813">Transport</keyword>
<feature type="domain" description="ABC transporter" evidence="8">
    <location>
        <begin position="14"/>
        <end position="242"/>
    </location>
</feature>
<dbReference type="Gene3D" id="3.40.50.300">
    <property type="entry name" value="P-loop containing nucleotide triphosphate hydrolases"/>
    <property type="match status" value="1"/>
</dbReference>
<dbReference type="Proteomes" id="UP000618733">
    <property type="component" value="Unassembled WGS sequence"/>
</dbReference>
<dbReference type="GO" id="GO:0016887">
    <property type="term" value="F:ATP hydrolysis activity"/>
    <property type="evidence" value="ECO:0007669"/>
    <property type="project" value="InterPro"/>
</dbReference>
<evidence type="ECO:0000256" key="3">
    <source>
        <dbReference type="ARBA" id="ARBA00022741"/>
    </source>
</evidence>
<evidence type="ECO:0000256" key="2">
    <source>
        <dbReference type="ARBA" id="ARBA00022475"/>
    </source>
</evidence>
<dbReference type="SMART" id="SM00382">
    <property type="entry name" value="AAA"/>
    <property type="match status" value="1"/>
</dbReference>
<evidence type="ECO:0000256" key="6">
    <source>
        <dbReference type="ARBA" id="ARBA00023136"/>
    </source>
</evidence>
<keyword evidence="10" id="KW-1185">Reference proteome</keyword>
<keyword evidence="3 7" id="KW-0547">Nucleotide-binding</keyword>
<reference evidence="9" key="1">
    <citation type="submission" date="2020-12" db="EMBL/GenBank/DDBJ databases">
        <title>Leucobacter sp. CAS2, isolated from Chromium sludge.</title>
        <authorList>
            <person name="Xu Z."/>
        </authorList>
    </citation>
    <scope>NUCLEOTIDE SEQUENCE</scope>
    <source>
        <strain evidence="9">CSA2</strain>
    </source>
</reference>
<dbReference type="InterPro" id="IPR003593">
    <property type="entry name" value="AAA+_ATPase"/>
</dbReference>
<dbReference type="Pfam" id="PF08402">
    <property type="entry name" value="TOBE_2"/>
    <property type="match status" value="1"/>
</dbReference>
<keyword evidence="2 7" id="KW-1003">Cell membrane</keyword>
<evidence type="ECO:0000256" key="4">
    <source>
        <dbReference type="ARBA" id="ARBA00022840"/>
    </source>
</evidence>
<dbReference type="PROSITE" id="PS50893">
    <property type="entry name" value="ABC_TRANSPORTER_2"/>
    <property type="match status" value="1"/>
</dbReference>
<dbReference type="InterPro" id="IPR003439">
    <property type="entry name" value="ABC_transporter-like_ATP-bd"/>
</dbReference>
<sequence>MAAHGDFASAGADLQLVGIHKRFPGFTAIEHLDLSIPAGSFFALLGPSGCGKTTTLRLVAGLEDPTAGQILIGGTDVSALKPHKRQVNTVFQSYALFPHMTVLENVAFGLRRRRIGDPVAKAHDALRLVELDHVADRKPAQLSGGQQQRVALARAVVNRPALLLLDEPLGALDLKLRRQMQQELKQIQQEVGLTFLHVTHDQEEAMTMADTVAVMNKGRIEQMGAPEELYELPKTVFVANFLGQSNLFSVRVTGETDQVIHTDFEGTRISVPRARSERTSGDITVGVRPEKLTLSREVPANTAETNVIGPGRITDVSFIGVSTQYTVEVPGAGPVQVFAQNLQAGPGAALGDEVWLSWLVEHTFGLSDDRLETGALSSELSTQAIATRAALAE</sequence>
<dbReference type="InterPro" id="IPR013611">
    <property type="entry name" value="Transp-assoc_OB_typ2"/>
</dbReference>
<dbReference type="GO" id="GO:0015417">
    <property type="term" value="F:ABC-type polyamine transporter activity"/>
    <property type="evidence" value="ECO:0007669"/>
    <property type="project" value="UniProtKB-EC"/>
</dbReference>
<evidence type="ECO:0000313" key="10">
    <source>
        <dbReference type="Proteomes" id="UP000618733"/>
    </source>
</evidence>
<name>A0A934Q9W5_9MICO</name>
<dbReference type="PANTHER" id="PTHR42781">
    <property type="entry name" value="SPERMIDINE/PUTRESCINE IMPORT ATP-BINDING PROTEIN POTA"/>
    <property type="match status" value="1"/>
</dbReference>
<keyword evidence="6 7" id="KW-0472">Membrane</keyword>
<evidence type="ECO:0000256" key="1">
    <source>
        <dbReference type="ARBA" id="ARBA00022448"/>
    </source>
</evidence>
<comment type="caution">
    <text evidence="9">The sequence shown here is derived from an EMBL/GenBank/DDBJ whole genome shotgun (WGS) entry which is preliminary data.</text>
</comment>
<dbReference type="FunFam" id="3.40.50.300:FF:000133">
    <property type="entry name" value="Spermidine/putrescine import ATP-binding protein PotA"/>
    <property type="match status" value="1"/>
</dbReference>
<gene>
    <name evidence="7" type="primary">potA</name>
    <name evidence="9" type="ORF">JD292_01920</name>
</gene>